<keyword evidence="9" id="KW-0804">Transcription</keyword>
<dbReference type="GO" id="GO:0003677">
    <property type="term" value="F:DNA binding"/>
    <property type="evidence" value="ECO:0007669"/>
    <property type="project" value="UniProtKB-KW"/>
</dbReference>
<evidence type="ECO:0000259" key="12">
    <source>
        <dbReference type="PROSITE" id="PS50157"/>
    </source>
</evidence>
<proteinExistence type="inferred from homology"/>
<evidence type="ECO:0000256" key="8">
    <source>
        <dbReference type="ARBA" id="ARBA00023125"/>
    </source>
</evidence>
<keyword evidence="6" id="KW-0862">Zinc</keyword>
<dbReference type="GO" id="GO:0005634">
    <property type="term" value="C:nucleus"/>
    <property type="evidence" value="ECO:0007669"/>
    <property type="project" value="UniProtKB-SubCell"/>
</dbReference>
<evidence type="ECO:0000256" key="7">
    <source>
        <dbReference type="ARBA" id="ARBA00023015"/>
    </source>
</evidence>
<keyword evidence="7" id="KW-0805">Transcription regulation</keyword>
<comment type="similarity">
    <text evidence="2">Belongs to the krueppel C2H2-type zinc-finger protein family.</text>
</comment>
<evidence type="ECO:0000256" key="10">
    <source>
        <dbReference type="ARBA" id="ARBA00023242"/>
    </source>
</evidence>
<dbReference type="Pfam" id="PF00096">
    <property type="entry name" value="zf-C2H2"/>
    <property type="match status" value="1"/>
</dbReference>
<evidence type="ECO:0000313" key="15">
    <source>
        <dbReference type="WBParaSite" id="HNAJ_0000330701-mRNA-1"/>
    </source>
</evidence>
<keyword evidence="14" id="KW-1185">Reference proteome</keyword>
<protein>
    <submittedName>
        <fullName evidence="15">C2H2-type domain-containing protein</fullName>
    </submittedName>
</protein>
<evidence type="ECO:0000256" key="6">
    <source>
        <dbReference type="ARBA" id="ARBA00022833"/>
    </source>
</evidence>
<evidence type="ECO:0000313" key="14">
    <source>
        <dbReference type="Proteomes" id="UP000278807"/>
    </source>
</evidence>
<evidence type="ECO:0000256" key="5">
    <source>
        <dbReference type="ARBA" id="ARBA00022771"/>
    </source>
</evidence>
<dbReference type="PROSITE" id="PS00028">
    <property type="entry name" value="ZINC_FINGER_C2H2_1"/>
    <property type="match status" value="1"/>
</dbReference>
<organism evidence="15">
    <name type="scientific">Rodentolepis nana</name>
    <name type="common">Dwarf tapeworm</name>
    <name type="synonym">Hymenolepis nana</name>
    <dbReference type="NCBI Taxonomy" id="102285"/>
    <lineage>
        <taxon>Eukaryota</taxon>
        <taxon>Metazoa</taxon>
        <taxon>Spiralia</taxon>
        <taxon>Lophotrochozoa</taxon>
        <taxon>Platyhelminthes</taxon>
        <taxon>Cestoda</taxon>
        <taxon>Eucestoda</taxon>
        <taxon>Cyclophyllidea</taxon>
        <taxon>Hymenolepididae</taxon>
        <taxon>Rodentolepis</taxon>
    </lineage>
</organism>
<keyword evidence="5 11" id="KW-0863">Zinc-finger</keyword>
<feature type="domain" description="C2H2-type" evidence="12">
    <location>
        <begin position="80"/>
        <end position="107"/>
    </location>
</feature>
<dbReference type="PROSITE" id="PS50157">
    <property type="entry name" value="ZINC_FINGER_C2H2_2"/>
    <property type="match status" value="2"/>
</dbReference>
<dbReference type="Gene3D" id="3.30.160.60">
    <property type="entry name" value="Classic Zinc Finger"/>
    <property type="match status" value="3"/>
</dbReference>
<keyword evidence="4" id="KW-0677">Repeat</keyword>
<dbReference type="GO" id="GO:0008270">
    <property type="term" value="F:zinc ion binding"/>
    <property type="evidence" value="ECO:0007669"/>
    <property type="project" value="UniProtKB-KW"/>
</dbReference>
<dbReference type="InterPro" id="IPR036236">
    <property type="entry name" value="Znf_C2H2_sf"/>
</dbReference>
<dbReference type="STRING" id="102285.A0A0R3T8B9"/>
<reference evidence="15" key="1">
    <citation type="submission" date="2017-02" db="UniProtKB">
        <authorList>
            <consortium name="WormBaseParasite"/>
        </authorList>
    </citation>
    <scope>IDENTIFICATION</scope>
</reference>
<dbReference type="InterPro" id="IPR050331">
    <property type="entry name" value="Zinc_finger"/>
</dbReference>
<dbReference type="FunFam" id="3.30.160.60:FF:000320">
    <property type="entry name" value="Zinc finger protein 777"/>
    <property type="match status" value="1"/>
</dbReference>
<dbReference type="SUPFAM" id="SSF57667">
    <property type="entry name" value="beta-beta-alpha zinc fingers"/>
    <property type="match status" value="1"/>
</dbReference>
<gene>
    <name evidence="13" type="ORF">HNAJ_LOCUS3306</name>
</gene>
<dbReference type="OrthoDB" id="3437960at2759"/>
<dbReference type="WBParaSite" id="HNAJ_0000330701-mRNA-1">
    <property type="protein sequence ID" value="HNAJ_0000330701-mRNA-1"/>
    <property type="gene ID" value="HNAJ_0000330701"/>
</dbReference>
<dbReference type="Proteomes" id="UP000278807">
    <property type="component" value="Unassembled WGS sequence"/>
</dbReference>
<dbReference type="PANTHER" id="PTHR16515:SF66">
    <property type="entry name" value="C2H2-TYPE DOMAIN-CONTAINING PROTEIN"/>
    <property type="match status" value="1"/>
</dbReference>
<dbReference type="GO" id="GO:0010468">
    <property type="term" value="P:regulation of gene expression"/>
    <property type="evidence" value="ECO:0007669"/>
    <property type="project" value="TreeGrafter"/>
</dbReference>
<accession>A0A0R3T8B9</accession>
<feature type="domain" description="C2H2-type" evidence="12">
    <location>
        <begin position="57"/>
        <end position="79"/>
    </location>
</feature>
<keyword evidence="10" id="KW-0539">Nucleus</keyword>
<dbReference type="AlphaFoldDB" id="A0A0R3T8B9"/>
<comment type="subcellular location">
    <subcellularLocation>
        <location evidence="1">Nucleus</location>
    </subcellularLocation>
</comment>
<evidence type="ECO:0000256" key="4">
    <source>
        <dbReference type="ARBA" id="ARBA00022737"/>
    </source>
</evidence>
<evidence type="ECO:0000256" key="1">
    <source>
        <dbReference type="ARBA" id="ARBA00004123"/>
    </source>
</evidence>
<evidence type="ECO:0000256" key="9">
    <source>
        <dbReference type="ARBA" id="ARBA00023163"/>
    </source>
</evidence>
<keyword evidence="8" id="KW-0238">DNA-binding</keyword>
<dbReference type="InterPro" id="IPR013087">
    <property type="entry name" value="Znf_C2H2_type"/>
</dbReference>
<name>A0A0R3T8B9_RODNA</name>
<evidence type="ECO:0000256" key="3">
    <source>
        <dbReference type="ARBA" id="ARBA00022723"/>
    </source>
</evidence>
<evidence type="ECO:0000256" key="11">
    <source>
        <dbReference type="PROSITE-ProRule" id="PRU00042"/>
    </source>
</evidence>
<keyword evidence="3" id="KW-0479">Metal-binding</keyword>
<sequence>MDKALDEPVIYFFVIILAFISNVDNNLPNECGPSEEVVENNAKVGKETTNEEKRFNCDVSFKCQSELTSHMCIHTDERPFKCGECKQAFKQKSTLIRHVRVHTGERPYRCKVYESLKCSVCGMRFTNMLDWGLHDETCNAMILFNVAPTSQSTRNDIQKRKWQKQYASNTTFGYPQIDT</sequence>
<dbReference type="EMBL" id="UZAE01001885">
    <property type="protein sequence ID" value="VDN99165.1"/>
    <property type="molecule type" value="Genomic_DNA"/>
</dbReference>
<evidence type="ECO:0000256" key="2">
    <source>
        <dbReference type="ARBA" id="ARBA00006991"/>
    </source>
</evidence>
<evidence type="ECO:0000313" key="13">
    <source>
        <dbReference type="EMBL" id="VDN99165.1"/>
    </source>
</evidence>
<dbReference type="PANTHER" id="PTHR16515">
    <property type="entry name" value="PR DOMAIN ZINC FINGER PROTEIN"/>
    <property type="match status" value="1"/>
</dbReference>
<dbReference type="SMART" id="SM00355">
    <property type="entry name" value="ZnF_C2H2"/>
    <property type="match status" value="2"/>
</dbReference>
<reference evidence="13 14" key="2">
    <citation type="submission" date="2018-11" db="EMBL/GenBank/DDBJ databases">
        <authorList>
            <consortium name="Pathogen Informatics"/>
        </authorList>
    </citation>
    <scope>NUCLEOTIDE SEQUENCE [LARGE SCALE GENOMIC DNA]</scope>
</reference>